<evidence type="ECO:0000259" key="9">
    <source>
        <dbReference type="Pfam" id="PF00324"/>
    </source>
</evidence>
<proteinExistence type="predicted"/>
<dbReference type="Proteomes" id="UP000521943">
    <property type="component" value="Unassembled WGS sequence"/>
</dbReference>
<evidence type="ECO:0000256" key="5">
    <source>
        <dbReference type="ARBA" id="ARBA00022989"/>
    </source>
</evidence>
<feature type="transmembrane region" description="Helical" evidence="8">
    <location>
        <begin position="230"/>
        <end position="251"/>
    </location>
</feature>
<feature type="region of interest" description="Disordered" evidence="7">
    <location>
        <begin position="1"/>
        <end position="32"/>
    </location>
</feature>
<name>A0A8H6M9K7_9AGAR</name>
<dbReference type="PANTHER" id="PTHR43341:SF1">
    <property type="entry name" value="GENERAL AMINO-ACID PERMEASE GAP1"/>
    <property type="match status" value="1"/>
</dbReference>
<feature type="transmembrane region" description="Helical" evidence="8">
    <location>
        <begin position="147"/>
        <end position="165"/>
    </location>
</feature>
<dbReference type="PANTHER" id="PTHR43341">
    <property type="entry name" value="AMINO ACID PERMEASE"/>
    <property type="match status" value="1"/>
</dbReference>
<evidence type="ECO:0000256" key="6">
    <source>
        <dbReference type="ARBA" id="ARBA00023136"/>
    </source>
</evidence>
<dbReference type="AlphaFoldDB" id="A0A8H6M9K7"/>
<evidence type="ECO:0000256" key="3">
    <source>
        <dbReference type="ARBA" id="ARBA00022692"/>
    </source>
</evidence>
<dbReference type="OrthoDB" id="10062876at2759"/>
<dbReference type="FunFam" id="1.20.1740.10:FF:000001">
    <property type="entry name" value="Amino acid permease"/>
    <property type="match status" value="1"/>
</dbReference>
<feature type="domain" description="Amino acid permease/ SLC12A" evidence="9">
    <location>
        <begin position="38"/>
        <end position="492"/>
    </location>
</feature>
<protein>
    <submittedName>
        <fullName evidence="10">Amino acid permease</fullName>
    </submittedName>
</protein>
<evidence type="ECO:0000313" key="10">
    <source>
        <dbReference type="EMBL" id="KAF6760070.1"/>
    </source>
</evidence>
<dbReference type="Pfam" id="PF00324">
    <property type="entry name" value="AA_permease"/>
    <property type="match status" value="1"/>
</dbReference>
<evidence type="ECO:0000256" key="2">
    <source>
        <dbReference type="ARBA" id="ARBA00022448"/>
    </source>
</evidence>
<evidence type="ECO:0000256" key="7">
    <source>
        <dbReference type="SAM" id="MobiDB-lite"/>
    </source>
</evidence>
<keyword evidence="4" id="KW-0029">Amino-acid transport</keyword>
<dbReference type="InterPro" id="IPR050524">
    <property type="entry name" value="APC_YAT"/>
</dbReference>
<dbReference type="PIRSF" id="PIRSF006060">
    <property type="entry name" value="AA_transporter"/>
    <property type="match status" value="1"/>
</dbReference>
<feature type="transmembrane region" description="Helical" evidence="8">
    <location>
        <begin position="172"/>
        <end position="194"/>
    </location>
</feature>
<feature type="transmembrane region" description="Helical" evidence="8">
    <location>
        <begin position="39"/>
        <end position="57"/>
    </location>
</feature>
<dbReference type="GO" id="GO:0015171">
    <property type="term" value="F:amino acid transmembrane transporter activity"/>
    <property type="evidence" value="ECO:0007669"/>
    <property type="project" value="TreeGrafter"/>
</dbReference>
<keyword evidence="2" id="KW-0813">Transport</keyword>
<keyword evidence="3 8" id="KW-0812">Transmembrane</keyword>
<feature type="transmembrane region" description="Helical" evidence="8">
    <location>
        <begin position="367"/>
        <end position="386"/>
    </location>
</feature>
<dbReference type="GO" id="GO:0016020">
    <property type="term" value="C:membrane"/>
    <property type="evidence" value="ECO:0007669"/>
    <property type="project" value="UniProtKB-SubCell"/>
</dbReference>
<gene>
    <name evidence="10" type="ORF">DFP72DRAFT_94547</name>
</gene>
<comment type="subcellular location">
    <subcellularLocation>
        <location evidence="1">Membrane</location>
        <topology evidence="1">Multi-pass membrane protein</topology>
    </subcellularLocation>
</comment>
<keyword evidence="6 8" id="KW-0472">Membrane</keyword>
<evidence type="ECO:0000256" key="1">
    <source>
        <dbReference type="ARBA" id="ARBA00004141"/>
    </source>
</evidence>
<organism evidence="10 11">
    <name type="scientific">Ephemerocybe angulata</name>
    <dbReference type="NCBI Taxonomy" id="980116"/>
    <lineage>
        <taxon>Eukaryota</taxon>
        <taxon>Fungi</taxon>
        <taxon>Dikarya</taxon>
        <taxon>Basidiomycota</taxon>
        <taxon>Agaricomycotina</taxon>
        <taxon>Agaricomycetes</taxon>
        <taxon>Agaricomycetidae</taxon>
        <taxon>Agaricales</taxon>
        <taxon>Agaricineae</taxon>
        <taxon>Psathyrellaceae</taxon>
        <taxon>Ephemerocybe</taxon>
    </lineage>
</organism>
<keyword evidence="11" id="KW-1185">Reference proteome</keyword>
<dbReference type="EMBL" id="JACGCI010000013">
    <property type="protein sequence ID" value="KAF6760070.1"/>
    <property type="molecule type" value="Genomic_DNA"/>
</dbReference>
<evidence type="ECO:0000256" key="4">
    <source>
        <dbReference type="ARBA" id="ARBA00022970"/>
    </source>
</evidence>
<dbReference type="InterPro" id="IPR004841">
    <property type="entry name" value="AA-permease/SLC12A_dom"/>
</dbReference>
<keyword evidence="5 8" id="KW-1133">Transmembrane helix</keyword>
<reference evidence="10 11" key="1">
    <citation type="submission" date="2020-07" db="EMBL/GenBank/DDBJ databases">
        <title>Comparative genomics of pyrophilous fungi reveals a link between fire events and developmental genes.</title>
        <authorList>
            <consortium name="DOE Joint Genome Institute"/>
            <person name="Steindorff A.S."/>
            <person name="Carver A."/>
            <person name="Calhoun S."/>
            <person name="Stillman K."/>
            <person name="Liu H."/>
            <person name="Lipzen A."/>
            <person name="Pangilinan J."/>
            <person name="Labutti K."/>
            <person name="Bruns T.D."/>
            <person name="Grigoriev I.V."/>
        </authorList>
    </citation>
    <scope>NUCLEOTIDE SEQUENCE [LARGE SCALE GENOMIC DNA]</scope>
    <source>
        <strain evidence="10 11">CBS 144469</strain>
    </source>
</reference>
<evidence type="ECO:0000313" key="11">
    <source>
        <dbReference type="Proteomes" id="UP000521943"/>
    </source>
</evidence>
<dbReference type="Gene3D" id="1.20.1740.10">
    <property type="entry name" value="Amino acid/polyamine transporter I"/>
    <property type="match status" value="1"/>
</dbReference>
<comment type="caution">
    <text evidence="10">The sequence shown here is derived from an EMBL/GenBank/DDBJ whole genome shotgun (WGS) entry which is preliminary data.</text>
</comment>
<feature type="transmembrane region" description="Helical" evidence="8">
    <location>
        <begin position="63"/>
        <end position="85"/>
    </location>
</feature>
<evidence type="ECO:0000256" key="8">
    <source>
        <dbReference type="SAM" id="Phobius"/>
    </source>
</evidence>
<feature type="transmembrane region" description="Helical" evidence="8">
    <location>
        <begin position="442"/>
        <end position="464"/>
    </location>
</feature>
<feature type="transmembrane region" description="Helical" evidence="8">
    <location>
        <begin position="271"/>
        <end position="291"/>
    </location>
</feature>
<feature type="transmembrane region" description="Helical" evidence="8">
    <location>
        <begin position="393"/>
        <end position="417"/>
    </location>
</feature>
<accession>A0A8H6M9K7</accession>
<sequence length="538" mass="58718">MHEYSPLPTTATDNEIIDSGGSPDRGDGGTKRSLHERHLSMIALAGMIGTGLFLSSGKALAQAGPLGCVLGFLLMGSVTASIALISAEMSAFKPVGGGFVRHATMWIDRSAGIVAGWNFWYSMAITMPAEVSAAVTLLGFWNPNQNVAIPILVLWLSITAINLAPVKFYGEFEFYFAFCKIAFIVAFIFSGMLLDAGILTGEGRIGFRYWSSPFPLFREYALQGWKGKIAGFWSTMIAAAFAYGNVQIVAIAGAETRNPRKAIPAALKKTFLRVVMFYVLSIFVISLLVPASDPRLTYGERITQSPFVIAFTRAGIKGIPSAFNAAILTSAVSSANACTFLASRTLHGLALDGNAPHIFLSLNRYHIPYMAVLVSSAWGIVALLSLNSDAMQVFVWLVSVVTTAGLVSWIIICIAYLRFFNALQKQGISRDELPYKSPYQPFLTYFALVMNVLVVLTSGWLSFLDIFSVSSFLHNYLNCILVPLGYAVCKYARQETLVPLEGIDIKTELELIQHEAENENTKPITQDSTYDRILSSAF</sequence>